<dbReference type="AlphaFoldDB" id="A0A6C0LYG6"/>
<proteinExistence type="predicted"/>
<name>A0A6C0LYG6_9ZZZZ</name>
<sequence length="87" mass="9818">MTLYTVHGLVKSPDAIISSYEILNDRTYSDKEVVTILREMYTGDGVLLDHLLETPESKRMTLAELDTQLDAISSRNLWRRCANAGCV</sequence>
<reference evidence="1" key="1">
    <citation type="journal article" date="2020" name="Nature">
        <title>Giant virus diversity and host interactions through global metagenomics.</title>
        <authorList>
            <person name="Schulz F."/>
            <person name="Roux S."/>
            <person name="Paez-Espino D."/>
            <person name="Jungbluth S."/>
            <person name="Walsh D.A."/>
            <person name="Denef V.J."/>
            <person name="McMahon K.D."/>
            <person name="Konstantinidis K.T."/>
            <person name="Eloe-Fadrosh E.A."/>
            <person name="Kyrpides N.C."/>
            <person name="Woyke T."/>
        </authorList>
    </citation>
    <scope>NUCLEOTIDE SEQUENCE</scope>
    <source>
        <strain evidence="1">GVMAG-S-1029409-49</strain>
    </source>
</reference>
<accession>A0A6C0LYG6</accession>
<dbReference type="EMBL" id="MN740610">
    <property type="protein sequence ID" value="QHU35707.1"/>
    <property type="molecule type" value="Genomic_DNA"/>
</dbReference>
<evidence type="ECO:0000313" key="1">
    <source>
        <dbReference type="EMBL" id="QHU35707.1"/>
    </source>
</evidence>
<protein>
    <submittedName>
        <fullName evidence="1">Uncharacterized protein</fullName>
    </submittedName>
</protein>
<organism evidence="1">
    <name type="scientific">viral metagenome</name>
    <dbReference type="NCBI Taxonomy" id="1070528"/>
    <lineage>
        <taxon>unclassified sequences</taxon>
        <taxon>metagenomes</taxon>
        <taxon>organismal metagenomes</taxon>
    </lineage>
</organism>